<comment type="caution">
    <text evidence="1">The sequence shown here is derived from an EMBL/GenBank/DDBJ whole genome shotgun (WGS) entry which is preliminary data.</text>
</comment>
<accession>A0A167IIJ7</accession>
<evidence type="ECO:0000313" key="1">
    <source>
        <dbReference type="EMBL" id="OAB79687.1"/>
    </source>
</evidence>
<dbReference type="Proteomes" id="UP000077013">
    <property type="component" value="Unassembled WGS sequence"/>
</dbReference>
<dbReference type="STRING" id="1763537.ULVI_02770"/>
<reference evidence="1 2" key="1">
    <citation type="submission" date="2016-02" db="EMBL/GenBank/DDBJ databases">
        <title>Ulvibacter sp. LPB0005, isolated from Thais luteostoma.</title>
        <authorList>
            <person name="Shin S.-K."/>
            <person name="Yi H."/>
        </authorList>
    </citation>
    <scope>NUCLEOTIDE SEQUENCE [LARGE SCALE GENOMIC DNA]</scope>
    <source>
        <strain evidence="1 2">LPB0005</strain>
    </source>
</reference>
<protein>
    <recommendedName>
        <fullName evidence="3">Peptidase M56 domain-containing protein</fullName>
    </recommendedName>
</protein>
<dbReference type="EMBL" id="LRXL01000026">
    <property type="protein sequence ID" value="OAB79687.1"/>
    <property type="molecule type" value="Genomic_DNA"/>
</dbReference>
<gene>
    <name evidence="1" type="ORF">ULVI_02770</name>
</gene>
<sequence>MIILVNRFLLRKHFTGISLWPFVIVRSREMKKDLTFLNHERIHLKQQTELLVVPFYIWYVVEYGVRLLQYKDRYKAYKNISFEREAYANEGNLQYLEKRHFWNFLTYL</sequence>
<proteinExistence type="predicted"/>
<dbReference type="OrthoDB" id="1027344at2"/>
<dbReference type="AlphaFoldDB" id="A0A167IIJ7"/>
<keyword evidence="2" id="KW-1185">Reference proteome</keyword>
<organism evidence="1 2">
    <name type="scientific">Cochleicola gelatinilyticus</name>
    <dbReference type="NCBI Taxonomy" id="1763537"/>
    <lineage>
        <taxon>Bacteria</taxon>
        <taxon>Pseudomonadati</taxon>
        <taxon>Bacteroidota</taxon>
        <taxon>Flavobacteriia</taxon>
        <taxon>Flavobacteriales</taxon>
        <taxon>Flavobacteriaceae</taxon>
        <taxon>Cochleicola</taxon>
    </lineage>
</organism>
<evidence type="ECO:0008006" key="3">
    <source>
        <dbReference type="Google" id="ProtNLM"/>
    </source>
</evidence>
<evidence type="ECO:0000313" key="2">
    <source>
        <dbReference type="Proteomes" id="UP000077013"/>
    </source>
</evidence>
<dbReference type="RefSeq" id="WP_068589515.1">
    <property type="nucleotide sequence ID" value="NZ_LRXL01000026.1"/>
</dbReference>
<name>A0A167IIJ7_9FLAO</name>